<feature type="transmembrane region" description="Helical" evidence="1">
    <location>
        <begin position="12"/>
        <end position="31"/>
    </location>
</feature>
<dbReference type="EMBL" id="KE622922">
    <property type="protein sequence ID" value="EXC44881.1"/>
    <property type="molecule type" value="Genomic_DNA"/>
</dbReference>
<evidence type="ECO:0000313" key="3">
    <source>
        <dbReference type="EMBL" id="EXC44881.1"/>
    </source>
</evidence>
<reference evidence="4" key="1">
    <citation type="submission" date="2013-01" db="EMBL/GenBank/DDBJ databases">
        <title>Draft Genome Sequence of a Mulberry Tree, Morus notabilis C.K. Schneid.</title>
        <authorList>
            <person name="He N."/>
            <person name="Zhao S."/>
        </authorList>
    </citation>
    <scope>NUCLEOTIDE SEQUENCE</scope>
</reference>
<dbReference type="Pfam" id="PF03407">
    <property type="entry name" value="Nucleotid_trans"/>
    <property type="match status" value="1"/>
</dbReference>
<dbReference type="STRING" id="981085.W9SLY2"/>
<keyword evidence="1" id="KW-0472">Membrane</keyword>
<evidence type="ECO:0000256" key="1">
    <source>
        <dbReference type="SAM" id="Phobius"/>
    </source>
</evidence>
<dbReference type="AlphaFoldDB" id="W9SLY2"/>
<organism evidence="3 4">
    <name type="scientific">Morus notabilis</name>
    <dbReference type="NCBI Taxonomy" id="981085"/>
    <lineage>
        <taxon>Eukaryota</taxon>
        <taxon>Viridiplantae</taxon>
        <taxon>Streptophyta</taxon>
        <taxon>Embryophyta</taxon>
        <taxon>Tracheophyta</taxon>
        <taxon>Spermatophyta</taxon>
        <taxon>Magnoliopsida</taxon>
        <taxon>eudicotyledons</taxon>
        <taxon>Gunneridae</taxon>
        <taxon>Pentapetalae</taxon>
        <taxon>rosids</taxon>
        <taxon>fabids</taxon>
        <taxon>Rosales</taxon>
        <taxon>Moraceae</taxon>
        <taxon>Moreae</taxon>
        <taxon>Morus</taxon>
    </lineage>
</organism>
<dbReference type="InterPro" id="IPR005069">
    <property type="entry name" value="Nucl-diP-sugar_transferase"/>
</dbReference>
<dbReference type="Proteomes" id="UP000030645">
    <property type="component" value="Unassembled WGS sequence"/>
</dbReference>
<dbReference type="InterPro" id="IPR044821">
    <property type="entry name" value="At1g28695/At4g15970-like"/>
</dbReference>
<dbReference type="PANTHER" id="PTHR46038:SF12">
    <property type="entry name" value="OS03G0731800 PROTEIN"/>
    <property type="match status" value="1"/>
</dbReference>
<dbReference type="KEGG" id="mnt:21384255"/>
<keyword evidence="1" id="KW-1133">Transmembrane helix</keyword>
<feature type="domain" description="Nucleotide-diphospho-sugar transferase" evidence="2">
    <location>
        <begin position="134"/>
        <end position="202"/>
    </location>
</feature>
<evidence type="ECO:0000259" key="2">
    <source>
        <dbReference type="Pfam" id="PF03407"/>
    </source>
</evidence>
<gene>
    <name evidence="3" type="ORF">L484_000628</name>
</gene>
<evidence type="ECO:0000313" key="4">
    <source>
        <dbReference type="Proteomes" id="UP000030645"/>
    </source>
</evidence>
<proteinExistence type="predicted"/>
<dbReference type="OrthoDB" id="540503at2759"/>
<accession>W9SLY2</accession>
<name>W9SLY2_9ROSA</name>
<keyword evidence="1" id="KW-0812">Transmembrane</keyword>
<sequence>MDYPIKHYSINGSNLALVFIFFAGVLYLSFWSSSLTNFPILFSSQNKDLQFQLLPNSPAIEEAEATPLARDELEAALSKASMENNNNNNNNKTVIIAVINRAYADQDIYMKADTTMLDIFLDSFWLGENTRALRDHLLLVAVDQTAYDRCRFLKLNCYRLETDGVDFRGEKLYMSADFVKMMWRRTLFLLEVLKRGYSFIFTVCTNYF</sequence>
<dbReference type="PANTHER" id="PTHR46038">
    <property type="entry name" value="EXPRESSED PROTEIN-RELATED"/>
    <property type="match status" value="1"/>
</dbReference>
<protein>
    <recommendedName>
        <fullName evidence="2">Nucleotide-diphospho-sugar transferase domain-containing protein</fullName>
    </recommendedName>
</protein>
<keyword evidence="4" id="KW-1185">Reference proteome</keyword>